<feature type="transmembrane region" description="Helical" evidence="8">
    <location>
        <begin position="20"/>
        <end position="42"/>
    </location>
</feature>
<keyword evidence="10" id="KW-1185">Reference proteome</keyword>
<feature type="transmembrane region" description="Helical" evidence="8">
    <location>
        <begin position="196"/>
        <end position="217"/>
    </location>
</feature>
<evidence type="ECO:0000256" key="8">
    <source>
        <dbReference type="SAM" id="Phobius"/>
    </source>
</evidence>
<feature type="transmembrane region" description="Helical" evidence="8">
    <location>
        <begin position="360"/>
        <end position="381"/>
    </location>
</feature>
<keyword evidence="7 8" id="KW-0472">Membrane</keyword>
<dbReference type="Pfam" id="PF02386">
    <property type="entry name" value="TrkH"/>
    <property type="match status" value="1"/>
</dbReference>
<keyword evidence="3" id="KW-1003">Cell membrane</keyword>
<dbReference type="PANTHER" id="PTHR32024">
    <property type="entry name" value="TRK SYSTEM POTASSIUM UPTAKE PROTEIN TRKG-RELATED"/>
    <property type="match status" value="1"/>
</dbReference>
<dbReference type="EMBL" id="CP129113">
    <property type="protein sequence ID" value="WLV25619.1"/>
    <property type="molecule type" value="Genomic_DNA"/>
</dbReference>
<feature type="transmembrane region" description="Helical" evidence="8">
    <location>
        <begin position="319"/>
        <end position="339"/>
    </location>
</feature>
<feature type="transmembrane region" description="Helical" evidence="8">
    <location>
        <begin position="237"/>
        <end position="260"/>
    </location>
</feature>
<evidence type="ECO:0000256" key="7">
    <source>
        <dbReference type="ARBA" id="ARBA00023136"/>
    </source>
</evidence>
<proteinExistence type="predicted"/>
<feature type="transmembrane region" description="Helical" evidence="8">
    <location>
        <begin position="81"/>
        <end position="105"/>
    </location>
</feature>
<keyword evidence="6" id="KW-0406">Ion transport</keyword>
<feature type="transmembrane region" description="Helical" evidence="8">
    <location>
        <begin position="49"/>
        <end position="69"/>
    </location>
</feature>
<evidence type="ECO:0000256" key="6">
    <source>
        <dbReference type="ARBA" id="ARBA00023065"/>
    </source>
</evidence>
<reference evidence="9" key="1">
    <citation type="submission" date="2023-06" db="EMBL/GenBank/DDBJ databases">
        <title>A Treasure from Seagulls: Isolation and Description of Aciduricobacillus qingdaonensis gen. nov., sp. nov., a Rare Obligately Uric Acid-utilizing Member in the Family Bacillaceae.</title>
        <authorList>
            <person name="Liu W."/>
            <person name="Wang B."/>
        </authorList>
    </citation>
    <scope>NUCLEOTIDE SEQUENCE</scope>
    <source>
        <strain evidence="9">44XB</strain>
    </source>
</reference>
<keyword evidence="5 8" id="KW-1133">Transmembrane helix</keyword>
<evidence type="ECO:0000313" key="9">
    <source>
        <dbReference type="EMBL" id="WLV25619.1"/>
    </source>
</evidence>
<evidence type="ECO:0000256" key="5">
    <source>
        <dbReference type="ARBA" id="ARBA00022989"/>
    </source>
</evidence>
<keyword evidence="4 8" id="KW-0812">Transmembrane</keyword>
<evidence type="ECO:0000256" key="2">
    <source>
        <dbReference type="ARBA" id="ARBA00022448"/>
    </source>
</evidence>
<gene>
    <name evidence="9" type="ORF">QR721_05270</name>
</gene>
<keyword evidence="2" id="KW-0813">Transport</keyword>
<name>A0ABY9KXM6_9BACI</name>
<evidence type="ECO:0000256" key="1">
    <source>
        <dbReference type="ARBA" id="ARBA00004651"/>
    </source>
</evidence>
<feature type="transmembrane region" description="Helical" evidence="8">
    <location>
        <begin position="416"/>
        <end position="436"/>
    </location>
</feature>
<dbReference type="Proteomes" id="UP001180087">
    <property type="component" value="Chromosome"/>
</dbReference>
<evidence type="ECO:0000256" key="3">
    <source>
        <dbReference type="ARBA" id="ARBA00022475"/>
    </source>
</evidence>
<organism evidence="9 10">
    <name type="scientific">Aciduricibacillus chroicocephali</name>
    <dbReference type="NCBI Taxonomy" id="3054939"/>
    <lineage>
        <taxon>Bacteria</taxon>
        <taxon>Bacillati</taxon>
        <taxon>Bacillota</taxon>
        <taxon>Bacilli</taxon>
        <taxon>Bacillales</taxon>
        <taxon>Bacillaceae</taxon>
        <taxon>Aciduricibacillus</taxon>
    </lineage>
</organism>
<evidence type="ECO:0000313" key="10">
    <source>
        <dbReference type="Proteomes" id="UP001180087"/>
    </source>
</evidence>
<sequence length="456" mass="51076">MIKQRRPFYQWKNALSPVRLLLLFYLAAVIFSTILLSLPFAYKEGVHVAFIDIMFTAVSALSVTGLSTISIGDTLSVPGVFILMIILQLGAVGVMALGTFIWLFLGKKIGLKERRLIMTDQNQTKFEGAVKLIEQIVIVLLTIEFLGFLILGTYFLKYYPDPGTAYYHGLFATISAITNGGFDLNGSSLQPFAHDYFVQFVTMILIIFGAIGFPVLIELKTFIFSRNDSRRHFRFSLFAKVTSITFFSLIVAGAIGIYLLDANQFFKGKSWHESLFYALFQSVTTRSAGLNTMDVSQLSQENQLFMSFLMFIGASPSSAGGGIRTTTFALVVIFIITYARGGRSIRLFKRTIFEEDLQKAVTVTLMALAFVFVSLIILMSIEPFSMMQILFDVTSAFGTVGLSLGITPDLSTFSKLVLMFLMFVGRVGVVTFLFMFKNDRKENEKFQYPKERMIIG</sequence>
<dbReference type="PANTHER" id="PTHR32024:SF4">
    <property type="entry name" value="KTR SYSTEM POTASSIUM UPTAKE PROTEIN D"/>
    <property type="match status" value="1"/>
</dbReference>
<evidence type="ECO:0000256" key="4">
    <source>
        <dbReference type="ARBA" id="ARBA00022692"/>
    </source>
</evidence>
<feature type="transmembrane region" description="Helical" evidence="8">
    <location>
        <begin position="136"/>
        <end position="156"/>
    </location>
</feature>
<comment type="subcellular location">
    <subcellularLocation>
        <location evidence="1">Cell membrane</location>
        <topology evidence="1">Multi-pass membrane protein</topology>
    </subcellularLocation>
</comment>
<accession>A0ABY9KXM6</accession>
<dbReference type="RefSeq" id="WP_348029411.1">
    <property type="nucleotide sequence ID" value="NZ_CP129113.1"/>
</dbReference>
<protein>
    <submittedName>
        <fullName evidence="9">TrkH family potassium uptake protein</fullName>
    </submittedName>
</protein>
<dbReference type="InterPro" id="IPR003445">
    <property type="entry name" value="Cat_transpt"/>
</dbReference>